<keyword evidence="3" id="KW-0547">Nucleotide-binding</keyword>
<sequence>MVVEGELLWRPSAAFAKRSNISRFQAWLLNHRGLVFDDYEALWQWSVDDLEAFWSAMWEYFDVCSDVPYESVLQGEGVSGVRWFTGARVNYAEHLLRYEAEAASNEIAFYHSAETRPLDTLTWHEVGDRVRRLATGLRELGIRPGDSVVSYMPNVWETAVAMLACISIGAVWSAAAPEFGAKTILDRFRQISPKLIFVTDGYSFGGRIFDRDEEVAEIVEGLPSLETVVRLDFLGLSKRNLPVRTMEYAALIDRPTIAREEFAFERVASDHPLWVLFSSGTTGLPKAIVHGHAGMIVEHYKVIMLHCNLSCSTTMFFYSTTGWMMWNIVVAALIAGSSAVLYDGSPTHGGVDMLWRMAADSRTTFFGASPTLVQIMEKEGVRPRERFDLSALEAVMVGGSPSTPATFAWFYENVKRDLWLTSQSGGTEFCSGLATGVPTLPVRAGEIQARALGTDLAVWDDDRQSLLDRTGELVVLKPMPSMPLYFWGDEGGTLYHDSYFSAIPGVWRHGDLAKITREGGVYVYGRSDSTLNRHGVRIGSAEIYSVLEQVAGIRDSLVICCELPDGNYYMPLFVQLAVGVSPEDVTAQVIARALREEASPRHVPDEVYYVPEIPYTLTGKKMEVPVRKLMMGAAANVVASRDAMANPTALDWFAAFSAQPEIKVKMQSRTLA</sequence>
<feature type="domain" description="AMP-dependent synthetase/ligase" evidence="5">
    <location>
        <begin position="103"/>
        <end position="478"/>
    </location>
</feature>
<evidence type="ECO:0000313" key="8">
    <source>
        <dbReference type="Proteomes" id="UP001267638"/>
    </source>
</evidence>
<comment type="caution">
    <text evidence="7">The sequence shown here is derived from an EMBL/GenBank/DDBJ whole genome shotgun (WGS) entry which is preliminary data.</text>
</comment>
<evidence type="ECO:0000256" key="1">
    <source>
        <dbReference type="ARBA" id="ARBA00006432"/>
    </source>
</evidence>
<keyword evidence="4" id="KW-0067">ATP-binding</keyword>
<dbReference type="SUPFAM" id="SSF56801">
    <property type="entry name" value="Acetyl-CoA synthetase-like"/>
    <property type="match status" value="1"/>
</dbReference>
<name>A0ABU1X298_SPHXE</name>
<dbReference type="InterPro" id="IPR020845">
    <property type="entry name" value="AMP-binding_CS"/>
</dbReference>
<gene>
    <name evidence="7" type="ORF">J2W40_002541</name>
</gene>
<feature type="domain" description="Acetyl-coenzyme A synthetase N-terminal" evidence="6">
    <location>
        <begin position="39"/>
        <end position="94"/>
    </location>
</feature>
<dbReference type="NCBIfam" id="NF002937">
    <property type="entry name" value="PRK03584.1"/>
    <property type="match status" value="1"/>
</dbReference>
<evidence type="ECO:0000259" key="5">
    <source>
        <dbReference type="Pfam" id="PF00501"/>
    </source>
</evidence>
<dbReference type="PROSITE" id="PS00455">
    <property type="entry name" value="AMP_BINDING"/>
    <property type="match status" value="1"/>
</dbReference>
<evidence type="ECO:0000259" key="6">
    <source>
        <dbReference type="Pfam" id="PF16177"/>
    </source>
</evidence>
<organism evidence="7 8">
    <name type="scientific">Sphingobium xenophagum</name>
    <dbReference type="NCBI Taxonomy" id="121428"/>
    <lineage>
        <taxon>Bacteria</taxon>
        <taxon>Pseudomonadati</taxon>
        <taxon>Pseudomonadota</taxon>
        <taxon>Alphaproteobacteria</taxon>
        <taxon>Sphingomonadales</taxon>
        <taxon>Sphingomonadaceae</taxon>
        <taxon>Sphingobium</taxon>
    </lineage>
</organism>
<dbReference type="Gene3D" id="3.40.50.12780">
    <property type="entry name" value="N-terminal domain of ligase-like"/>
    <property type="match status" value="1"/>
</dbReference>
<evidence type="ECO:0000313" key="7">
    <source>
        <dbReference type="EMBL" id="MDR7155705.1"/>
    </source>
</evidence>
<protein>
    <submittedName>
        <fullName evidence="7">Acetoacetyl-CoA synthetase</fullName>
        <ecNumber evidence="7">6.2.1.16</ecNumber>
    </submittedName>
</protein>
<comment type="similarity">
    <text evidence="1">Belongs to the ATP-dependent AMP-binding enzyme family.</text>
</comment>
<reference evidence="7 8" key="1">
    <citation type="submission" date="2023-07" db="EMBL/GenBank/DDBJ databases">
        <title>Sorghum-associated microbial communities from plants grown in Nebraska, USA.</title>
        <authorList>
            <person name="Schachtman D."/>
        </authorList>
    </citation>
    <scope>NUCLEOTIDE SEQUENCE [LARGE SCALE GENOMIC DNA]</scope>
    <source>
        <strain evidence="7 8">4256</strain>
    </source>
</reference>
<dbReference type="InterPro" id="IPR032387">
    <property type="entry name" value="ACAS_N"/>
</dbReference>
<dbReference type="Gene3D" id="3.30.300.30">
    <property type="match status" value="1"/>
</dbReference>
<dbReference type="PANTHER" id="PTHR42921">
    <property type="entry name" value="ACETOACETYL-COA SYNTHETASE"/>
    <property type="match status" value="1"/>
</dbReference>
<dbReference type="PANTHER" id="PTHR42921:SF1">
    <property type="entry name" value="ACETOACETYL-COA SYNTHETASE"/>
    <property type="match status" value="1"/>
</dbReference>
<dbReference type="InterPro" id="IPR005914">
    <property type="entry name" value="Acac_CoA_synth"/>
</dbReference>
<dbReference type="RefSeq" id="WP_310225252.1">
    <property type="nucleotide sequence ID" value="NZ_JAVDWV010000011.1"/>
</dbReference>
<dbReference type="EMBL" id="JAVDWV010000011">
    <property type="protein sequence ID" value="MDR7155705.1"/>
    <property type="molecule type" value="Genomic_DNA"/>
</dbReference>
<dbReference type="InterPro" id="IPR042099">
    <property type="entry name" value="ANL_N_sf"/>
</dbReference>
<keyword evidence="2 7" id="KW-0436">Ligase</keyword>
<proteinExistence type="inferred from homology"/>
<dbReference type="Pfam" id="PF00501">
    <property type="entry name" value="AMP-binding"/>
    <property type="match status" value="1"/>
</dbReference>
<dbReference type="GO" id="GO:0030729">
    <property type="term" value="F:acetoacetate-CoA ligase activity"/>
    <property type="evidence" value="ECO:0007669"/>
    <property type="project" value="UniProtKB-EC"/>
</dbReference>
<dbReference type="Pfam" id="PF16177">
    <property type="entry name" value="ACAS_N"/>
    <property type="match status" value="1"/>
</dbReference>
<dbReference type="NCBIfam" id="TIGR01217">
    <property type="entry name" value="ac_ac_CoA_syn"/>
    <property type="match status" value="1"/>
</dbReference>
<dbReference type="InterPro" id="IPR045851">
    <property type="entry name" value="AMP-bd_C_sf"/>
</dbReference>
<dbReference type="InterPro" id="IPR000873">
    <property type="entry name" value="AMP-dep_synth/lig_dom"/>
</dbReference>
<evidence type="ECO:0000256" key="4">
    <source>
        <dbReference type="ARBA" id="ARBA00022840"/>
    </source>
</evidence>
<evidence type="ECO:0000256" key="3">
    <source>
        <dbReference type="ARBA" id="ARBA00022741"/>
    </source>
</evidence>
<keyword evidence="8" id="KW-1185">Reference proteome</keyword>
<dbReference type="EC" id="6.2.1.16" evidence="7"/>
<accession>A0ABU1X298</accession>
<evidence type="ECO:0000256" key="2">
    <source>
        <dbReference type="ARBA" id="ARBA00022598"/>
    </source>
</evidence>
<dbReference type="Proteomes" id="UP001267638">
    <property type="component" value="Unassembled WGS sequence"/>
</dbReference>